<comment type="caution">
    <text evidence="1">The sequence shown here is derived from an EMBL/GenBank/DDBJ whole genome shotgun (WGS) entry which is preliminary data.</text>
</comment>
<dbReference type="EMBL" id="CM037023">
    <property type="protein sequence ID" value="KAH7666085.1"/>
    <property type="molecule type" value="Genomic_DNA"/>
</dbReference>
<keyword evidence="2" id="KW-1185">Reference proteome</keyword>
<dbReference type="Proteomes" id="UP000827976">
    <property type="component" value="Chromosome 13"/>
</dbReference>
<proteinExistence type="predicted"/>
<organism evidence="1 2">
    <name type="scientific">Dioscorea alata</name>
    <name type="common">Purple yam</name>
    <dbReference type="NCBI Taxonomy" id="55571"/>
    <lineage>
        <taxon>Eukaryota</taxon>
        <taxon>Viridiplantae</taxon>
        <taxon>Streptophyta</taxon>
        <taxon>Embryophyta</taxon>
        <taxon>Tracheophyta</taxon>
        <taxon>Spermatophyta</taxon>
        <taxon>Magnoliopsida</taxon>
        <taxon>Liliopsida</taxon>
        <taxon>Dioscoreales</taxon>
        <taxon>Dioscoreaceae</taxon>
        <taxon>Dioscorea</taxon>
    </lineage>
</organism>
<accession>A0ACB7UYV5</accession>
<evidence type="ECO:0000313" key="2">
    <source>
        <dbReference type="Proteomes" id="UP000827976"/>
    </source>
</evidence>
<feature type="non-terminal residue" evidence="1">
    <location>
        <position position="124"/>
    </location>
</feature>
<protein>
    <submittedName>
        <fullName evidence="1">Myc-type basic helix-loop-helix (BHLH) domain-containing protein</fullName>
    </submittedName>
</protein>
<evidence type="ECO:0000313" key="1">
    <source>
        <dbReference type="EMBL" id="KAH7666085.1"/>
    </source>
</evidence>
<name>A0ACB7UYV5_DIOAL</name>
<gene>
    <name evidence="1" type="ORF">IHE45_13G078600</name>
</gene>
<reference evidence="2" key="1">
    <citation type="journal article" date="2022" name="Nat. Commun.">
        <title>Chromosome evolution and the genetic basis of agronomically important traits in greater yam.</title>
        <authorList>
            <person name="Bredeson J.V."/>
            <person name="Lyons J.B."/>
            <person name="Oniyinde I.O."/>
            <person name="Okereke N.R."/>
            <person name="Kolade O."/>
            <person name="Nnabue I."/>
            <person name="Nwadili C.O."/>
            <person name="Hribova E."/>
            <person name="Parker M."/>
            <person name="Nwogha J."/>
            <person name="Shu S."/>
            <person name="Carlson J."/>
            <person name="Kariba R."/>
            <person name="Muthemba S."/>
            <person name="Knop K."/>
            <person name="Barton G.J."/>
            <person name="Sherwood A.V."/>
            <person name="Lopez-Montes A."/>
            <person name="Asiedu R."/>
            <person name="Jamnadass R."/>
            <person name="Muchugi A."/>
            <person name="Goodstein D."/>
            <person name="Egesi C.N."/>
            <person name="Featherston J."/>
            <person name="Asfaw A."/>
            <person name="Simpson G.G."/>
            <person name="Dolezel J."/>
            <person name="Hendre P.S."/>
            <person name="Van Deynze A."/>
            <person name="Kumar P.L."/>
            <person name="Obidiegwu J.E."/>
            <person name="Bhattacharjee R."/>
            <person name="Rokhsar D.S."/>
        </authorList>
    </citation>
    <scope>NUCLEOTIDE SEQUENCE [LARGE SCALE GENOMIC DNA]</scope>
    <source>
        <strain evidence="2">cv. TDa95/00328</strain>
    </source>
</reference>
<sequence>MRRERHRRAKLSESYSKLYSILTSRSKADKNSIVQSAAVYLKELKTTKEDLYKQNKNLKHKMEDENMKIDEVKIKVQVMNPVSTIDSMIEALQCMKEMGVIAMSIQSKFSEDESTTMMTINTKV</sequence>